<sequence>MAVESRLWRPAAQRNVRNAWSYIQGHRSSWSSASAAALSSATSLVNAYLLHGDVETMEFGVLADMEDIKEKARKKLLINQRTYLRLYLNSYEELVQFVLQMTSAAKSMKTYLNSSGGPLINFTNVEAIVDGDSGDGGGVPVFSNLPMAAHELLASEIVSMFQKELKVKWLLASEFCKLVYPTLEEVYSVQKELSSPFGSEDMSCTSILSSTEQESKEITKEGANTMGHEVKSPKRETLQVYLTALLAEVYIIKDRIEEIGKIYSEEMSVGLFGTP</sequence>
<reference evidence="4" key="3">
    <citation type="journal article" date="2020" name="Curr. Biol.">
        <title>Chromatin organization in early land plants reveals an ancestral association between H3K27me3, transposons, and constitutive heterochromatin.</title>
        <authorList>
            <person name="Montgomery S.A."/>
            <person name="Tanizawa Y."/>
            <person name="Galik B."/>
            <person name="Wang N."/>
            <person name="Ito T."/>
            <person name="Mochizuki T."/>
            <person name="Akimcheva S."/>
            <person name="Bowman J.L."/>
            <person name="Cognat V."/>
            <person name="Marechal-Drouard L."/>
            <person name="Ekker H."/>
            <person name="Hong S.F."/>
            <person name="Kohchi T."/>
            <person name="Lin S.S."/>
            <person name="Liu L.D."/>
            <person name="Nakamura Y."/>
            <person name="Valeeva L.R."/>
            <person name="Shakirov E.V."/>
            <person name="Shippen D.E."/>
            <person name="Wei W.L."/>
            <person name="Yagura M."/>
            <person name="Yamaoka S."/>
            <person name="Yamato K.T."/>
            <person name="Liu C."/>
            <person name="Berger F."/>
        </authorList>
    </citation>
    <scope>NUCLEOTIDE SEQUENCE [LARGE SCALE GENOMIC DNA]</scope>
    <source>
        <strain evidence="4">Tak-1</strain>
    </source>
</reference>
<dbReference type="Proteomes" id="UP000077202">
    <property type="component" value="Unassembled WGS sequence"/>
</dbReference>
<dbReference type="PANTHER" id="PTHR15827:SF2">
    <property type="entry name" value="CYCLIN-DEPENDENT KINASE 2-INTERACTING PROTEIN"/>
    <property type="match status" value="1"/>
</dbReference>
<organism evidence="2 3">
    <name type="scientific">Marchantia polymorpha subsp. ruderalis</name>
    <dbReference type="NCBI Taxonomy" id="1480154"/>
    <lineage>
        <taxon>Eukaryota</taxon>
        <taxon>Viridiplantae</taxon>
        <taxon>Streptophyta</taxon>
        <taxon>Embryophyta</taxon>
        <taxon>Marchantiophyta</taxon>
        <taxon>Marchantiopsida</taxon>
        <taxon>Marchantiidae</taxon>
        <taxon>Marchantiales</taxon>
        <taxon>Marchantiaceae</taxon>
        <taxon>Marchantia</taxon>
    </lineage>
</organism>
<evidence type="ECO:0000313" key="4">
    <source>
        <dbReference type="Proteomes" id="UP001162541"/>
    </source>
</evidence>
<dbReference type="EMBL" id="AP019869">
    <property type="protein sequence ID" value="BBN08458.1"/>
    <property type="molecule type" value="Genomic_DNA"/>
</dbReference>
<evidence type="ECO:0000313" key="3">
    <source>
        <dbReference type="Proteomes" id="UP000077202"/>
    </source>
</evidence>
<gene>
    <name evidence="2" type="ORF">AXG93_1962s1160</name>
    <name evidence="1" type="ORF">Mp_4g11700</name>
</gene>
<dbReference type="Proteomes" id="UP001162541">
    <property type="component" value="Chromosome 4"/>
</dbReference>
<protein>
    <submittedName>
        <fullName evidence="2">Uncharacterized protein</fullName>
    </submittedName>
</protein>
<dbReference type="AlphaFoldDB" id="A0A176WDV3"/>
<keyword evidence="3" id="KW-1185">Reference proteome</keyword>
<proteinExistence type="predicted"/>
<accession>A0A176WDV3</accession>
<reference evidence="1" key="2">
    <citation type="journal article" date="2019" name="Curr. Biol.">
        <title>Chromatin organization in early land plants reveals an ancestral association between H3K27me3, transposons, and constitutive heterochromatin.</title>
        <authorList>
            <person name="Montgomery S.A."/>
            <person name="Tanizawa Y."/>
            <person name="Galik B."/>
            <person name="Wang N."/>
            <person name="Ito T."/>
            <person name="Mochizuki T."/>
            <person name="Akimcheva S."/>
            <person name="Bowman J."/>
            <person name="Cognat V."/>
            <person name="Drouard L."/>
            <person name="Ekker H."/>
            <person name="Houng S."/>
            <person name="Kohchi T."/>
            <person name="Lin S."/>
            <person name="Liu L.D."/>
            <person name="Nakamura Y."/>
            <person name="Valeeva L.R."/>
            <person name="Shakirov E.V."/>
            <person name="Shippen D.E."/>
            <person name="Wei W."/>
            <person name="Yagura M."/>
            <person name="Yamaoka S."/>
            <person name="Yamato K.T."/>
            <person name="Liu C."/>
            <person name="Berger F."/>
        </authorList>
    </citation>
    <scope>NUCLEOTIDE SEQUENCE [LARGE SCALE GENOMIC DNA]</scope>
    <source>
        <strain evidence="1">Tak-1</strain>
    </source>
</reference>
<dbReference type="PANTHER" id="PTHR15827">
    <property type="entry name" value="CYCLIN-DEPENDENT KINASE 2-INTERACTING PROTEIN"/>
    <property type="match status" value="1"/>
</dbReference>
<evidence type="ECO:0000313" key="2">
    <source>
        <dbReference type="EMBL" id="OAE31259.1"/>
    </source>
</evidence>
<name>A0A176WDV3_MARPO</name>
<reference evidence="2 3" key="1">
    <citation type="submission" date="2016-03" db="EMBL/GenBank/DDBJ databases">
        <title>Mechanisms controlling the formation of the plant cell surface in tip-growing cells are functionally conserved among land plants.</title>
        <authorList>
            <person name="Honkanen S."/>
            <person name="Jones V.A."/>
            <person name="Morieri G."/>
            <person name="Champion C."/>
            <person name="Hetherington A.J."/>
            <person name="Kelly S."/>
            <person name="Saint-Marcoux D."/>
            <person name="Proust H."/>
            <person name="Prescott H."/>
            <person name="Dolan L."/>
        </authorList>
    </citation>
    <scope>NUCLEOTIDE SEQUENCE [LARGE SCALE GENOMIC DNA]</scope>
    <source>
        <strain evidence="3">cv. Tak-1 and cv. Tak-2</strain>
        <tissue evidence="2">Whole gametophyte</tissue>
    </source>
</reference>
<evidence type="ECO:0000313" key="1">
    <source>
        <dbReference type="EMBL" id="BBN08458.1"/>
    </source>
</evidence>
<dbReference type="EMBL" id="LVLJ01001129">
    <property type="protein sequence ID" value="OAE31259.1"/>
    <property type="molecule type" value="Genomic_DNA"/>
</dbReference>